<keyword evidence="4" id="KW-0238">DNA-binding</keyword>
<feature type="compositionally biased region" description="Gly residues" evidence="7">
    <location>
        <begin position="1555"/>
        <end position="1570"/>
    </location>
</feature>
<evidence type="ECO:0000256" key="6">
    <source>
        <dbReference type="ARBA" id="ARBA00023242"/>
    </source>
</evidence>
<feature type="domain" description="Zn(2)-C6 fungal-type" evidence="8">
    <location>
        <begin position="162"/>
        <end position="196"/>
    </location>
</feature>
<dbReference type="InterPro" id="IPR051089">
    <property type="entry name" value="prtT"/>
</dbReference>
<keyword evidence="5" id="KW-0804">Transcription</keyword>
<feature type="compositionally biased region" description="Low complexity" evidence="7">
    <location>
        <begin position="456"/>
        <end position="479"/>
    </location>
</feature>
<evidence type="ECO:0000256" key="3">
    <source>
        <dbReference type="ARBA" id="ARBA00023015"/>
    </source>
</evidence>
<evidence type="ECO:0000256" key="4">
    <source>
        <dbReference type="ARBA" id="ARBA00023125"/>
    </source>
</evidence>
<evidence type="ECO:0000256" key="7">
    <source>
        <dbReference type="SAM" id="MobiDB-lite"/>
    </source>
</evidence>
<sequence length="1613" mass="165992">MASGWGPPPSLKRSGVFYSGHPNTLPLSPNTTSPAASSSSAATPMPAPPPPPPPQAMGISANDEGEYDDDDDDDEDDEDNFEDEEDHTQSFASTSQHGRTTNAAVTDSQKRKRKLESSADDSLLSNTSQAQAGPSTSSNPAASGSGDDPPEKKPKVSRISKACTNCRRLKMRCVPSDKPGGHPCTRCLNSGGECLFSVSQRGKRTGKVKRNEAMVVSLKLKKMEETLNSVLRSIHDPTGSGGGALDAIASLPMSTFDSYSRTAADLPRSPFSNISSALPRVTASGSSSSAMAAQPPVALGAARANLPAPELSAASPGGQHINPGALTSSASYIYSQQQQPQNHSSSRSSHGGSQGAAFSPEHERGPLHGSASRSGGAGGGGGGIGGDASSASGSSHSHPSHLSHSQHRVPTKTSPRLHSLPDNALNPLGLLAEASLHNTERASRKAAAAIYHRRGNSFGSSSKEGESSMSSAGPAAGRPAEGGGEEGQEHSASAGDAGESPVASKTAGEAGAAKGGAGSSKTRVSVANVLGEEANEYRETSDAQEAAEAGQGGDDGTKTPRFVRPEGDFTKARGVASSTYFKPGPFNNLPLRRIIIEREVPPELLTKGIVSSEEVLDLFRIFFHNCSTHVVLLDPDMHTPAFICARSPFLFSVVCCVASRYYTHKRPDLYGKCLAEAKRCAFNIMHRGYKSVEIVQGFLLLAMWNQPSERYETDQTWLFSGVAMRMATDLNLHRKSVFQLPPDVSPDDPAVLEREREILNRERTWFICFTIDRGLAAQMGKPYTIREDFLTRNCRYWCEQRVSRPWDMALSGLVELLRLTSRMLDMLYSSTRSVNGLNLELDYSTMLRIWNEQLEEFRDQWQFRGVFPNGGQLPEDPFQDFKLRMAAHRAQRESAAAAAASSASAQKRNTDSTEGGAAAAAGESSKDAEANDLQSYEAPAADGGTKGETSSNITTGMTHDERVLFFLTQQAPLRWFYVVLLINSFGLQRAVETQSDDKGYFFIKCLSSAKGMLKAAQTGLRPVLRYAPDAQFVMISYAAVFLLKLLRQFPDWVDEDDVLGRISNVIVLLDEVAVNETHTPANYATFLRRLLNARAETRPGSPYASAFPSRAHTPARPLSAHLNPTGGASLGQQGEAKGVGAHPATSHLDGLAGLSAATLTSAAAGSSSHTFPASLPGATGRNSSNTNAVGSSVPPGLVGGLGGASSSSSSAPLGASTTLGSASNGAGLVGGPRRLSNFSPNIVSSLSQFGDETGGGGGTYTNAAGMMGGSATADGFGTEASATNNSFAFLLGGGNGNSAFGNNLGGGGGFGSNGFDGTTFFFQGDGGSSGNMGNGATAMDEGMSAAAFGVSSLAQLFPSNLGFVGTAAPADSSHSAAFGLSGSSASTNQATAGTNNVGAGVAGASNAASAQQTQVGQNSTSSIPVTGAAATAATNPTTQFASQHQNNNNNHNGGGHHHHHNQFGGEGSLFDDNFWSTLLPPGFGGSSQSLLGPSWDFSSGANFTSAVAGTQVGGGGGVSASPNQWAAGAAGGSGAGSSRGGTGTGGANMTPSMSGNGGGGAEGGGGGGAVLGRSARNGGTAAAGASNNASGGGAGANRAARGSTPSAVGAFNF</sequence>
<keyword evidence="2" id="KW-0479">Metal-binding</keyword>
<name>A0AAN6GPS8_9BASI</name>
<feature type="compositionally biased region" description="Basic residues" evidence="7">
    <location>
        <begin position="398"/>
        <end position="410"/>
    </location>
</feature>
<feature type="compositionally biased region" description="Low complexity" evidence="7">
    <location>
        <begin position="1440"/>
        <end position="1451"/>
    </location>
</feature>
<dbReference type="Pfam" id="PF04082">
    <property type="entry name" value="Fungal_trans"/>
    <property type="match status" value="1"/>
</dbReference>
<feature type="compositionally biased region" description="Low complexity" evidence="7">
    <location>
        <begin position="26"/>
        <end position="44"/>
    </location>
</feature>
<dbReference type="InterPro" id="IPR007219">
    <property type="entry name" value="XnlR_reg_dom"/>
</dbReference>
<feature type="compositionally biased region" description="Pro residues" evidence="7">
    <location>
        <begin position="1"/>
        <end position="10"/>
    </location>
</feature>
<dbReference type="InterPro" id="IPR001138">
    <property type="entry name" value="Zn2Cys6_DnaBD"/>
</dbReference>
<keyword evidence="6" id="KW-0539">Nucleus</keyword>
<gene>
    <name evidence="9" type="ORF">OC846_003662</name>
</gene>
<dbReference type="PROSITE" id="PS00463">
    <property type="entry name" value="ZN2_CY6_FUNGAL_1"/>
    <property type="match status" value="1"/>
</dbReference>
<evidence type="ECO:0000256" key="5">
    <source>
        <dbReference type="ARBA" id="ARBA00023163"/>
    </source>
</evidence>
<feature type="region of interest" description="Disordered" evidence="7">
    <location>
        <begin position="895"/>
        <end position="930"/>
    </location>
</feature>
<dbReference type="CDD" id="cd12148">
    <property type="entry name" value="fungal_TF_MHR"/>
    <property type="match status" value="1"/>
</dbReference>
<feature type="compositionally biased region" description="Acidic residues" evidence="7">
    <location>
        <begin position="63"/>
        <end position="86"/>
    </location>
</feature>
<feature type="region of interest" description="Disordered" evidence="7">
    <location>
        <begin position="334"/>
        <end position="421"/>
    </location>
</feature>
<feature type="compositionally biased region" description="Basic and acidic residues" evidence="7">
    <location>
        <begin position="555"/>
        <end position="567"/>
    </location>
</feature>
<dbReference type="Gene3D" id="4.10.240.10">
    <property type="entry name" value="Zn(2)-C6 fungal-type DNA-binding domain"/>
    <property type="match status" value="1"/>
</dbReference>
<dbReference type="GO" id="GO:0006351">
    <property type="term" value="P:DNA-templated transcription"/>
    <property type="evidence" value="ECO:0007669"/>
    <property type="project" value="InterPro"/>
</dbReference>
<feature type="compositionally biased region" description="Polar residues" evidence="7">
    <location>
        <begin position="89"/>
        <end position="107"/>
    </location>
</feature>
<dbReference type="EMBL" id="JAPDMZ010000092">
    <property type="protein sequence ID" value="KAK0550464.1"/>
    <property type="molecule type" value="Genomic_DNA"/>
</dbReference>
<dbReference type="SMART" id="SM00906">
    <property type="entry name" value="Fungal_trans"/>
    <property type="match status" value="1"/>
</dbReference>
<evidence type="ECO:0000256" key="2">
    <source>
        <dbReference type="ARBA" id="ARBA00022723"/>
    </source>
</evidence>
<dbReference type="GO" id="GO:0000976">
    <property type="term" value="F:transcription cis-regulatory region binding"/>
    <property type="evidence" value="ECO:0007669"/>
    <property type="project" value="TreeGrafter"/>
</dbReference>
<proteinExistence type="predicted"/>
<feature type="compositionally biased region" description="Gly residues" evidence="7">
    <location>
        <begin position="1529"/>
        <end position="1546"/>
    </location>
</feature>
<feature type="region of interest" description="Disordered" evidence="7">
    <location>
        <begin position="456"/>
        <end position="567"/>
    </location>
</feature>
<evidence type="ECO:0000313" key="10">
    <source>
        <dbReference type="Proteomes" id="UP001176517"/>
    </source>
</evidence>
<dbReference type="SMART" id="SM00066">
    <property type="entry name" value="GAL4"/>
    <property type="match status" value="1"/>
</dbReference>
<dbReference type="CDD" id="cd00067">
    <property type="entry name" value="GAL4"/>
    <property type="match status" value="1"/>
</dbReference>
<feature type="compositionally biased region" description="Low complexity" evidence="7">
    <location>
        <begin position="334"/>
        <end position="351"/>
    </location>
</feature>
<feature type="region of interest" description="Disordered" evidence="7">
    <location>
        <begin position="1166"/>
        <end position="1194"/>
    </location>
</feature>
<dbReference type="SUPFAM" id="SSF57701">
    <property type="entry name" value="Zn2/Cys6 DNA-binding domain"/>
    <property type="match status" value="1"/>
</dbReference>
<feature type="compositionally biased region" description="Polar residues" evidence="7">
    <location>
        <begin position="123"/>
        <end position="142"/>
    </location>
</feature>
<dbReference type="InterPro" id="IPR036864">
    <property type="entry name" value="Zn2-C6_fun-type_DNA-bd_sf"/>
</dbReference>
<feature type="region of interest" description="Disordered" evidence="7">
    <location>
        <begin position="1440"/>
        <end position="1465"/>
    </location>
</feature>
<feature type="compositionally biased region" description="Low complexity" evidence="7">
    <location>
        <begin position="1572"/>
        <end position="1589"/>
    </location>
</feature>
<feature type="compositionally biased region" description="Low complexity" evidence="7">
    <location>
        <begin position="387"/>
        <end position="397"/>
    </location>
</feature>
<feature type="region of interest" description="Disordered" evidence="7">
    <location>
        <begin position="1513"/>
        <end position="1613"/>
    </location>
</feature>
<dbReference type="GO" id="GO:0008270">
    <property type="term" value="F:zinc ion binding"/>
    <property type="evidence" value="ECO:0007669"/>
    <property type="project" value="InterPro"/>
</dbReference>
<comment type="caution">
    <text evidence="9">The sequence shown here is derived from an EMBL/GenBank/DDBJ whole genome shotgun (WGS) entry which is preliminary data.</text>
</comment>
<feature type="region of interest" description="Disordered" evidence="7">
    <location>
        <begin position="267"/>
        <end position="290"/>
    </location>
</feature>
<dbReference type="PANTHER" id="PTHR31845:SF19">
    <property type="entry name" value="TRANSCRIPTION FACTOR DOMAIN-CONTAINING PROTEIN"/>
    <property type="match status" value="1"/>
</dbReference>
<accession>A0AAN6GPS8</accession>
<reference evidence="9" key="1">
    <citation type="journal article" date="2023" name="PhytoFront">
        <title>Draft Genome Resources of Seven Strains of Tilletia horrida, Causal Agent of Kernel Smut of Rice.</title>
        <authorList>
            <person name="Khanal S."/>
            <person name="Antony Babu S."/>
            <person name="Zhou X.G."/>
        </authorList>
    </citation>
    <scope>NUCLEOTIDE SEQUENCE</scope>
    <source>
        <strain evidence="9">TX6</strain>
    </source>
</reference>
<feature type="compositionally biased region" description="Low complexity" evidence="7">
    <location>
        <begin position="895"/>
        <end position="923"/>
    </location>
</feature>
<feature type="compositionally biased region" description="Low complexity" evidence="7">
    <location>
        <begin position="503"/>
        <end position="512"/>
    </location>
</feature>
<dbReference type="Proteomes" id="UP001176517">
    <property type="component" value="Unassembled WGS sequence"/>
</dbReference>
<dbReference type="PROSITE" id="PS50048">
    <property type="entry name" value="ZN2_CY6_FUNGAL_2"/>
    <property type="match status" value="1"/>
</dbReference>
<dbReference type="Pfam" id="PF00172">
    <property type="entry name" value="Zn_clus"/>
    <property type="match status" value="1"/>
</dbReference>
<evidence type="ECO:0000313" key="9">
    <source>
        <dbReference type="EMBL" id="KAK0550464.1"/>
    </source>
</evidence>
<evidence type="ECO:0000256" key="1">
    <source>
        <dbReference type="ARBA" id="ARBA00004123"/>
    </source>
</evidence>
<protein>
    <recommendedName>
        <fullName evidence="8">Zn(2)-C6 fungal-type domain-containing protein</fullName>
    </recommendedName>
</protein>
<dbReference type="PANTHER" id="PTHR31845">
    <property type="entry name" value="FINGER DOMAIN PROTEIN, PUTATIVE-RELATED"/>
    <property type="match status" value="1"/>
</dbReference>
<evidence type="ECO:0000259" key="8">
    <source>
        <dbReference type="PROSITE" id="PS50048"/>
    </source>
</evidence>
<dbReference type="GO" id="GO:0000981">
    <property type="term" value="F:DNA-binding transcription factor activity, RNA polymerase II-specific"/>
    <property type="evidence" value="ECO:0007669"/>
    <property type="project" value="InterPro"/>
</dbReference>
<keyword evidence="3" id="KW-0805">Transcription regulation</keyword>
<feature type="region of interest" description="Disordered" evidence="7">
    <location>
        <begin position="1"/>
        <end position="158"/>
    </location>
</feature>
<keyword evidence="10" id="KW-1185">Reference proteome</keyword>
<dbReference type="GO" id="GO:0005634">
    <property type="term" value="C:nucleus"/>
    <property type="evidence" value="ECO:0007669"/>
    <property type="project" value="UniProtKB-SubCell"/>
</dbReference>
<comment type="subcellular location">
    <subcellularLocation>
        <location evidence="1">Nucleus</location>
    </subcellularLocation>
</comment>
<feature type="region of interest" description="Disordered" evidence="7">
    <location>
        <begin position="1100"/>
        <end position="1144"/>
    </location>
</feature>
<organism evidence="9 10">
    <name type="scientific">Tilletia horrida</name>
    <dbReference type="NCBI Taxonomy" id="155126"/>
    <lineage>
        <taxon>Eukaryota</taxon>
        <taxon>Fungi</taxon>
        <taxon>Dikarya</taxon>
        <taxon>Basidiomycota</taxon>
        <taxon>Ustilaginomycotina</taxon>
        <taxon>Exobasidiomycetes</taxon>
        <taxon>Tilletiales</taxon>
        <taxon>Tilletiaceae</taxon>
        <taxon>Tilletia</taxon>
    </lineage>
</organism>
<feature type="compositionally biased region" description="Pro residues" evidence="7">
    <location>
        <begin position="45"/>
        <end position="55"/>
    </location>
</feature>
<feature type="compositionally biased region" description="Gly residues" evidence="7">
    <location>
        <begin position="375"/>
        <end position="386"/>
    </location>
</feature>